<dbReference type="EMBL" id="JF731128">
    <property type="protein sequence ID" value="AEM24749.1"/>
    <property type="molecule type" value="Genomic_DNA"/>
</dbReference>
<dbReference type="SUPFAM" id="SSF54060">
    <property type="entry name" value="His-Me finger endonucleases"/>
    <property type="match status" value="1"/>
</dbReference>
<keyword evidence="2" id="KW-0378">Hydrolase</keyword>
<protein>
    <submittedName>
        <fullName evidence="2">HNH endonuclease</fullName>
    </submittedName>
</protein>
<dbReference type="GO" id="GO:0004519">
    <property type="term" value="F:endonuclease activity"/>
    <property type="evidence" value="ECO:0007669"/>
    <property type="project" value="UniProtKB-KW"/>
</dbReference>
<reference evidence="2 3" key="1">
    <citation type="journal article" date="2012" name="J. Virol.">
        <title>Complete Genome Sequence of Enterococcal Bacteriophage SAP6.</title>
        <authorList>
            <person name="Lee Y.D."/>
            <person name="Park J.H."/>
        </authorList>
    </citation>
    <scope>NUCLEOTIDE SEQUENCE [LARGE SCALE GENOMIC DNA]</scope>
</reference>
<sequence length="150" mass="17568">MTATKELWKPLVFKGIHSDIYEVSSEGLVKNKLTNRLLKPQDSGYLHVRIPLDGKYYNARIHRIVAETFCERPVGCNVVNHINGNKKDNRAANLEWITQRDNVIHSIRLREEESKTLTMIEKMDMLLERLLKSPEAKNEFMEEYVEWLKG</sequence>
<dbReference type="InterPro" id="IPR044925">
    <property type="entry name" value="His-Me_finger_sf"/>
</dbReference>
<dbReference type="GeneID" id="40079899"/>
<dbReference type="Gene3D" id="3.90.75.20">
    <property type="match status" value="1"/>
</dbReference>
<organism evidence="2 3">
    <name type="scientific">Enterococcus phage SAP6</name>
    <dbReference type="NCBI Taxonomy" id="1073766"/>
    <lineage>
        <taxon>Viruses</taxon>
        <taxon>Duplodnaviria</taxon>
        <taxon>Heunggongvirae</taxon>
        <taxon>Uroviricota</taxon>
        <taxon>Caudoviricetes</taxon>
        <taxon>Saphexavirus</taxon>
        <taxon>Saphexavirus SAP6</taxon>
    </lineage>
</organism>
<dbReference type="OrthoDB" id="21336at10239"/>
<keyword evidence="2" id="KW-0540">Nuclease</keyword>
<dbReference type="KEGG" id="vg:40079899"/>
<proteinExistence type="predicted"/>
<accession>G1C4Y5</accession>
<dbReference type="Pfam" id="PF13392">
    <property type="entry name" value="HNH_3"/>
    <property type="match status" value="1"/>
</dbReference>
<name>G1C4Y5_9CAUD</name>
<keyword evidence="2" id="KW-0255">Endonuclease</keyword>
<dbReference type="InterPro" id="IPR003615">
    <property type="entry name" value="HNH_nuc"/>
</dbReference>
<feature type="domain" description="HNH nuclease" evidence="1">
    <location>
        <begin position="61"/>
        <end position="103"/>
    </location>
</feature>
<keyword evidence="3" id="KW-1185">Reference proteome</keyword>
<evidence type="ECO:0000313" key="2">
    <source>
        <dbReference type="EMBL" id="AEM24749.1"/>
    </source>
</evidence>
<dbReference type="Proteomes" id="UP000000699">
    <property type="component" value="Segment"/>
</dbReference>
<evidence type="ECO:0000259" key="1">
    <source>
        <dbReference type="Pfam" id="PF13392"/>
    </source>
</evidence>
<dbReference type="RefSeq" id="YP_009604010.1">
    <property type="nucleotide sequence ID" value="NC_041960.1"/>
</dbReference>
<evidence type="ECO:0000313" key="3">
    <source>
        <dbReference type="Proteomes" id="UP000000699"/>
    </source>
</evidence>